<dbReference type="PANTHER" id="PTHR43343">
    <property type="entry name" value="PEPTIDASE S12"/>
    <property type="match status" value="1"/>
</dbReference>
<dbReference type="InterPro" id="IPR001478">
    <property type="entry name" value="PDZ"/>
</dbReference>
<dbReference type="PROSITE" id="PS50106">
    <property type="entry name" value="PDZ"/>
    <property type="match status" value="1"/>
</dbReference>
<dbReference type="SUPFAM" id="SSF50494">
    <property type="entry name" value="Trypsin-like serine proteases"/>
    <property type="match status" value="1"/>
</dbReference>
<protein>
    <submittedName>
        <fullName evidence="4">Trypsin-like peptidase domain-containing protein</fullName>
    </submittedName>
</protein>
<dbReference type="EMBL" id="JBHUIT010000002">
    <property type="protein sequence ID" value="MFD2255501.1"/>
    <property type="molecule type" value="Genomic_DNA"/>
</dbReference>
<evidence type="ECO:0000256" key="1">
    <source>
        <dbReference type="ARBA" id="ARBA00022670"/>
    </source>
</evidence>
<dbReference type="Gene3D" id="2.40.10.120">
    <property type="match status" value="1"/>
</dbReference>
<organism evidence="4 5">
    <name type="scientific">Luteolibacter algae</name>
    <dbReference type="NCBI Taxonomy" id="454151"/>
    <lineage>
        <taxon>Bacteria</taxon>
        <taxon>Pseudomonadati</taxon>
        <taxon>Verrucomicrobiota</taxon>
        <taxon>Verrucomicrobiia</taxon>
        <taxon>Verrucomicrobiales</taxon>
        <taxon>Verrucomicrobiaceae</taxon>
        <taxon>Luteolibacter</taxon>
    </lineage>
</organism>
<name>A0ABW5D7D1_9BACT</name>
<dbReference type="PANTHER" id="PTHR43343:SF3">
    <property type="entry name" value="PROTEASE DO-LIKE 8, CHLOROPLASTIC"/>
    <property type="match status" value="1"/>
</dbReference>
<dbReference type="SUPFAM" id="SSF50156">
    <property type="entry name" value="PDZ domain-like"/>
    <property type="match status" value="2"/>
</dbReference>
<proteinExistence type="predicted"/>
<dbReference type="InterPro" id="IPR051201">
    <property type="entry name" value="Chloro_Bact_Ser_Proteases"/>
</dbReference>
<comment type="caution">
    <text evidence="4">The sequence shown here is derived from an EMBL/GenBank/DDBJ whole genome shotgun (WGS) entry which is preliminary data.</text>
</comment>
<accession>A0ABW5D7D1</accession>
<dbReference type="SMART" id="SM00228">
    <property type="entry name" value="PDZ"/>
    <property type="match status" value="2"/>
</dbReference>
<evidence type="ECO:0000259" key="3">
    <source>
        <dbReference type="PROSITE" id="PS50106"/>
    </source>
</evidence>
<feature type="domain" description="PDZ" evidence="3">
    <location>
        <begin position="399"/>
        <end position="465"/>
    </location>
</feature>
<dbReference type="RefSeq" id="WP_386818159.1">
    <property type="nucleotide sequence ID" value="NZ_JBHUIT010000002.1"/>
</dbReference>
<evidence type="ECO:0000313" key="5">
    <source>
        <dbReference type="Proteomes" id="UP001597375"/>
    </source>
</evidence>
<dbReference type="Gene3D" id="2.30.42.10">
    <property type="match status" value="2"/>
</dbReference>
<dbReference type="PRINTS" id="PR00834">
    <property type="entry name" value="PROTEASES2C"/>
</dbReference>
<dbReference type="InterPro" id="IPR009003">
    <property type="entry name" value="Peptidase_S1_PA"/>
</dbReference>
<evidence type="ECO:0000313" key="4">
    <source>
        <dbReference type="EMBL" id="MFD2255501.1"/>
    </source>
</evidence>
<sequence>MVSALKRFFALLIVFVSFFLLVTALKTWRTGGDFSMLIPSFLRRAEVVRPEAFTPSDKPALNLSDVEIISRLNEEYARLTRAVVPSVVSIDTAGVRTERLMDFWGRSRIRSYPTQGQGSGVIVSREGHVITNHHVIAGQQQIRITLHGGKTYNATMVGEDSLLDIAVVKIDSDETFVPLKLGDSSKAEVGQLVFAVGNPFGLGETVTQGIISAKERSLSDNQRDLFQTDAAINPGNSGGPLVNLTGEIIGINAAIFSVDKENPSFQGVGFSIPSNEVKEALEQIIKRGRPIRGFLGVQMRDLDEMARADLGYTKSAGSAVVGITPNSPAEKAGLKPRDVVESFGGTTITDTRQLISLVQRTKIGTKMKLHVWREGKVVELEATISESTGTPQSTGQVPEISKDKEIQDNLAVLRAMGINVRDLSAKEQLRGFRGVVVTALSETGKASEYLLPGDLIIALNNSQISTANEFYLHLAASAAVQATSLHLIRDGKPLRMHLPALGK</sequence>
<evidence type="ECO:0000256" key="2">
    <source>
        <dbReference type="ARBA" id="ARBA00022801"/>
    </source>
</evidence>
<dbReference type="InterPro" id="IPR001940">
    <property type="entry name" value="Peptidase_S1C"/>
</dbReference>
<dbReference type="Proteomes" id="UP001597375">
    <property type="component" value="Unassembled WGS sequence"/>
</dbReference>
<keyword evidence="5" id="KW-1185">Reference proteome</keyword>
<dbReference type="Pfam" id="PF13365">
    <property type="entry name" value="Trypsin_2"/>
    <property type="match status" value="1"/>
</dbReference>
<dbReference type="Pfam" id="PF13180">
    <property type="entry name" value="PDZ_2"/>
    <property type="match status" value="1"/>
</dbReference>
<dbReference type="InterPro" id="IPR036034">
    <property type="entry name" value="PDZ_sf"/>
</dbReference>
<keyword evidence="2" id="KW-0378">Hydrolase</keyword>
<reference evidence="5" key="1">
    <citation type="journal article" date="2019" name="Int. J. Syst. Evol. Microbiol.">
        <title>The Global Catalogue of Microorganisms (GCM) 10K type strain sequencing project: providing services to taxonomists for standard genome sequencing and annotation.</title>
        <authorList>
            <consortium name="The Broad Institute Genomics Platform"/>
            <consortium name="The Broad Institute Genome Sequencing Center for Infectious Disease"/>
            <person name="Wu L."/>
            <person name="Ma J."/>
        </authorList>
    </citation>
    <scope>NUCLEOTIDE SEQUENCE [LARGE SCALE GENOMIC DNA]</scope>
    <source>
        <strain evidence="5">CGMCC 4.7106</strain>
    </source>
</reference>
<gene>
    <name evidence="4" type="ORF">ACFSSA_02330</name>
</gene>
<keyword evidence="1" id="KW-0645">Protease</keyword>